<sequence length="367" mass="40703">MTASTVNIIAAYAKIDQDNSEQLQQKIAHYQSSVDAITALGITPTQLTIEPLSTDWHSELQPNHFRSGCAPIMALEHAQQLISQGHQAVIIRGDDAVKSGYQREERHQLMSVYADDYSIAQLYNDLADEFIKYHNISDTKFLELAEALFTNHSRSHYIAKQQQRAHFPTPDTKWFNHVTKLFRGVDCANPLVDFSGRLLLCSEALTQQLNIDKNHTVSVSGVGLGLLDIDEKQQLPLIARYEHLSHAYQQACLQADVDLNSLIAKDKVLMEIYTCYPVVPLAFLVSSGLIKSLNDASAFISQHLMTITGGMNLARAPWNNPALNGLIEMYHLLNSKTASSSGKNQYGLVHGNGGLGYRQGVAILESK</sequence>
<reference evidence="1 2" key="1">
    <citation type="journal article" date="2008" name="Int. J. Syst. Evol. Microbiol.">
        <title>Neptunomonas japonica sp. nov., an Osedax japonicus symbiont-like bacterium isolated from sediment adjacent to sperm whale carcasses off Kagoshima, Japan.</title>
        <authorList>
            <person name="Miyazaki M."/>
            <person name="Nogi Y."/>
            <person name="Fujiwara Y."/>
            <person name="Kawato M."/>
            <person name="Kubokawa K."/>
            <person name="Horikoshi K."/>
        </authorList>
    </citation>
    <scope>NUCLEOTIDE SEQUENCE [LARGE SCALE GENOMIC DNA]</scope>
    <source>
        <strain evidence="1 2">JAMM 1380</strain>
    </source>
</reference>
<keyword evidence="2" id="KW-1185">Reference proteome</keyword>
<accession>A0A7R6SVA3</accession>
<evidence type="ECO:0000313" key="2">
    <source>
        <dbReference type="Proteomes" id="UP000595332"/>
    </source>
</evidence>
<gene>
    <name evidence="1" type="ORF">NEJAP_1239</name>
</gene>
<proteinExistence type="predicted"/>
<evidence type="ECO:0000313" key="1">
    <source>
        <dbReference type="EMBL" id="BBB29191.1"/>
    </source>
</evidence>
<dbReference type="KEGG" id="njp:NEJAP_1239"/>
<dbReference type="GO" id="GO:0003985">
    <property type="term" value="F:acetyl-CoA C-acetyltransferase activity"/>
    <property type="evidence" value="ECO:0007669"/>
    <property type="project" value="UniProtKB-EC"/>
</dbReference>
<name>A0A7R6SVA3_9GAMM</name>
<protein>
    <submittedName>
        <fullName evidence="1">Acetyl-CoA C-acetyltransferase</fullName>
        <ecNumber evidence="1">2.3.1.9</ecNumber>
    </submittedName>
</protein>
<dbReference type="EMBL" id="AP014546">
    <property type="protein sequence ID" value="BBB29191.1"/>
    <property type="molecule type" value="Genomic_DNA"/>
</dbReference>
<dbReference type="AlphaFoldDB" id="A0A7R6SVA3"/>
<dbReference type="Proteomes" id="UP000595332">
    <property type="component" value="Chromosome"/>
</dbReference>
<dbReference type="Gene3D" id="3.40.47.10">
    <property type="match status" value="1"/>
</dbReference>
<dbReference type="InterPro" id="IPR016039">
    <property type="entry name" value="Thiolase-like"/>
</dbReference>
<keyword evidence="1" id="KW-0808">Transferase</keyword>
<organism evidence="1 2">
    <name type="scientific">Neptunomonas japonica JAMM 1380</name>
    <dbReference type="NCBI Taxonomy" id="1441457"/>
    <lineage>
        <taxon>Bacteria</taxon>
        <taxon>Pseudomonadati</taxon>
        <taxon>Pseudomonadota</taxon>
        <taxon>Gammaproteobacteria</taxon>
        <taxon>Oceanospirillales</taxon>
        <taxon>Oceanospirillaceae</taxon>
        <taxon>Neptunomonas</taxon>
    </lineage>
</organism>
<dbReference type="RefSeq" id="WP_201349815.1">
    <property type="nucleotide sequence ID" value="NZ_AP014546.1"/>
</dbReference>
<keyword evidence="1" id="KW-0012">Acyltransferase</keyword>
<dbReference type="EC" id="2.3.1.9" evidence="1"/>